<proteinExistence type="predicted"/>
<sequence>MMLGNEHCTWDHEANKVQETDWLVRFWNDVVGDAEFTAAYLKHGKPLFGLMDLSSALNSHIRSPPARSPIRSNLVLSSCA</sequence>
<dbReference type="AlphaFoldDB" id="A0A830B809"/>
<dbReference type="Proteomes" id="UP000653305">
    <property type="component" value="Unassembled WGS sequence"/>
</dbReference>
<name>A0A830B809_9LAMI</name>
<evidence type="ECO:0000313" key="2">
    <source>
        <dbReference type="Proteomes" id="UP000653305"/>
    </source>
</evidence>
<comment type="caution">
    <text evidence="1">The sequence shown here is derived from an EMBL/GenBank/DDBJ whole genome shotgun (WGS) entry which is preliminary data.</text>
</comment>
<accession>A0A830B809</accession>
<evidence type="ECO:0000313" key="1">
    <source>
        <dbReference type="EMBL" id="GFP81972.1"/>
    </source>
</evidence>
<keyword evidence="2" id="KW-1185">Reference proteome</keyword>
<reference evidence="1" key="1">
    <citation type="submission" date="2020-07" db="EMBL/GenBank/DDBJ databases">
        <title>Ethylene signaling mediates host invasion by parasitic plants.</title>
        <authorList>
            <person name="Yoshida S."/>
        </authorList>
    </citation>
    <scope>NUCLEOTIDE SEQUENCE</scope>
    <source>
        <strain evidence="1">Okayama</strain>
    </source>
</reference>
<gene>
    <name evidence="1" type="ORF">PHJA_000340500</name>
</gene>
<organism evidence="1 2">
    <name type="scientific">Phtheirospermum japonicum</name>
    <dbReference type="NCBI Taxonomy" id="374723"/>
    <lineage>
        <taxon>Eukaryota</taxon>
        <taxon>Viridiplantae</taxon>
        <taxon>Streptophyta</taxon>
        <taxon>Embryophyta</taxon>
        <taxon>Tracheophyta</taxon>
        <taxon>Spermatophyta</taxon>
        <taxon>Magnoliopsida</taxon>
        <taxon>eudicotyledons</taxon>
        <taxon>Gunneridae</taxon>
        <taxon>Pentapetalae</taxon>
        <taxon>asterids</taxon>
        <taxon>lamiids</taxon>
        <taxon>Lamiales</taxon>
        <taxon>Orobanchaceae</taxon>
        <taxon>Orobanchaceae incertae sedis</taxon>
        <taxon>Phtheirospermum</taxon>
    </lineage>
</organism>
<protein>
    <submittedName>
        <fullName evidence="1">Uncharacterized protein</fullName>
    </submittedName>
</protein>
<dbReference type="EMBL" id="BMAC01000036">
    <property type="protein sequence ID" value="GFP81972.1"/>
    <property type="molecule type" value="Genomic_DNA"/>
</dbReference>